<keyword evidence="2" id="KW-1185">Reference proteome</keyword>
<dbReference type="Proteomes" id="UP000236732">
    <property type="component" value="Unassembled WGS sequence"/>
</dbReference>
<sequence>MTLNEPAGPEAFGILLHSEDTADVCRALDDYQHEEALTRFGGSNPLEPFADEVLFVARDLLGRPAGPQAHTSALNVLRNLAEHEDADLIAAALDGDPGVDLLAAGLSAAGAALTDGPEPNRRLLATVIAIVLDEGRDVDERCAALSALDCVEAPEVEDALIRASESGELDLEISAALRLARPGRIRTHRERVERLLASWPEDARGTSLVREQLAGFHSLHWTDAEPAGPELRSALEELMFPAGDEACLEAFLTLLRSDDPVAVGIAFDQYEHWEGLRRVLTDESSAERHLPEVLARAREELRRPPSPAELAPACGVGANHVSALNLIGARYATPSDADLVVEHLTRAASDQVRDRAIWVAYGVLDEAEVKDQRVIDALSGLLTPPWPRFSLEREQAIRVLADALGPQADDVLLRLVRGDDTRAQAHAVYYLLRTGGRDRYGDLLVEVAESWGEHSPARPWGEDVAGLVLGKLHSVYWEGLRLADPGLHRAHRELRVPTSEAACHHALRTLLDSGDQVAVGIALDHWWHPDGIARHFGEEARNADAPLVLDRVREALRQPRLCDSHLSALNALRVSWADEADLLADVLENAANDQIRECALEAVPSEDPGPRLVEALGNVACDPGVRLGDRLGAVRALDGVPGSAAALVRATGCPEVEIQAAAAWGLCDEEIFDEHRDLCERLSAKWPADNVPWEAERVRELL</sequence>
<evidence type="ECO:0000313" key="1">
    <source>
        <dbReference type="EMBL" id="SEG16514.1"/>
    </source>
</evidence>
<name>A0A1H5XXL1_9ACTN</name>
<dbReference type="RefSeq" id="WP_103954821.1">
    <property type="nucleotide sequence ID" value="NZ_FNVT01000002.1"/>
</dbReference>
<dbReference type="AlphaFoldDB" id="A0A1H5XXL1"/>
<proteinExistence type="predicted"/>
<reference evidence="1 2" key="1">
    <citation type="submission" date="2016-10" db="EMBL/GenBank/DDBJ databases">
        <authorList>
            <person name="de Groot N.N."/>
        </authorList>
    </citation>
    <scope>NUCLEOTIDE SEQUENCE [LARGE SCALE GENOMIC DNA]</scope>
    <source>
        <strain evidence="1 2">CGMCC 4.7037</strain>
    </source>
</reference>
<accession>A0A1H5XXL1</accession>
<protein>
    <submittedName>
        <fullName evidence="1">Uncharacterized protein</fullName>
    </submittedName>
</protein>
<dbReference type="OrthoDB" id="4236362at2"/>
<dbReference type="EMBL" id="FNVT01000002">
    <property type="protein sequence ID" value="SEG16514.1"/>
    <property type="molecule type" value="Genomic_DNA"/>
</dbReference>
<evidence type="ECO:0000313" key="2">
    <source>
        <dbReference type="Proteomes" id="UP000236732"/>
    </source>
</evidence>
<gene>
    <name evidence="1" type="ORF">SAMN05444920_10263</name>
</gene>
<organism evidence="1 2">
    <name type="scientific">Nonomuraea solani</name>
    <dbReference type="NCBI Taxonomy" id="1144553"/>
    <lineage>
        <taxon>Bacteria</taxon>
        <taxon>Bacillati</taxon>
        <taxon>Actinomycetota</taxon>
        <taxon>Actinomycetes</taxon>
        <taxon>Streptosporangiales</taxon>
        <taxon>Streptosporangiaceae</taxon>
        <taxon>Nonomuraea</taxon>
    </lineage>
</organism>